<dbReference type="GO" id="GO:0019867">
    <property type="term" value="C:outer membrane"/>
    <property type="evidence" value="ECO:0007669"/>
    <property type="project" value="InterPro"/>
</dbReference>
<feature type="domain" description="Trimeric autotransporter adhesin YadA-like head" evidence="2">
    <location>
        <begin position="2128"/>
        <end position="2150"/>
    </location>
</feature>
<dbReference type="InterPro" id="IPR011049">
    <property type="entry name" value="Serralysin-like_metalloprot_C"/>
</dbReference>
<dbReference type="Pfam" id="PF05658">
    <property type="entry name" value="YadA_head"/>
    <property type="match status" value="2"/>
</dbReference>
<reference evidence="3" key="1">
    <citation type="submission" date="2021-01" db="EMBL/GenBank/DDBJ databases">
        <title>Active Sulfur Cycling in an Early Earth Analoge.</title>
        <authorList>
            <person name="Hahn C.R."/>
            <person name="Youssef N.H."/>
            <person name="Elshahed M."/>
        </authorList>
    </citation>
    <scope>NUCLEOTIDE SEQUENCE</scope>
    <source>
        <strain evidence="3">Zod_Metabat.1151</strain>
    </source>
</reference>
<evidence type="ECO:0000313" key="4">
    <source>
        <dbReference type="Proteomes" id="UP000809243"/>
    </source>
</evidence>
<comment type="caution">
    <text evidence="3">The sequence shown here is derived from an EMBL/GenBank/DDBJ whole genome shotgun (WGS) entry which is preliminary data.</text>
</comment>
<feature type="non-terminal residue" evidence="3">
    <location>
        <position position="2229"/>
    </location>
</feature>
<evidence type="ECO:0000313" key="3">
    <source>
        <dbReference type="EMBL" id="MBN2066893.1"/>
    </source>
</evidence>
<evidence type="ECO:0000256" key="1">
    <source>
        <dbReference type="SAM" id="Phobius"/>
    </source>
</evidence>
<feature type="domain" description="Trimeric autotransporter adhesin YadA-like head" evidence="2">
    <location>
        <begin position="1993"/>
        <end position="2017"/>
    </location>
</feature>
<dbReference type="Proteomes" id="UP000809243">
    <property type="component" value="Unassembled WGS sequence"/>
</dbReference>
<keyword evidence="1" id="KW-0472">Membrane</keyword>
<dbReference type="Gene3D" id="2.150.10.10">
    <property type="entry name" value="Serralysin-like metalloprotease, C-terminal"/>
    <property type="match status" value="1"/>
</dbReference>
<dbReference type="EMBL" id="JAFGDB010000006">
    <property type="protein sequence ID" value="MBN2066893.1"/>
    <property type="molecule type" value="Genomic_DNA"/>
</dbReference>
<proteinExistence type="predicted"/>
<organism evidence="3 4">
    <name type="scientific">Candidatus Iainarchaeum sp</name>
    <dbReference type="NCBI Taxonomy" id="3101447"/>
    <lineage>
        <taxon>Archaea</taxon>
        <taxon>Candidatus Iainarchaeota</taxon>
        <taxon>Candidatus Iainarchaeia</taxon>
        <taxon>Candidatus Iainarchaeales</taxon>
        <taxon>Candidatus Iainarchaeaceae</taxon>
        <taxon>Candidatus Iainarchaeum</taxon>
    </lineage>
</organism>
<dbReference type="InterPro" id="IPR008640">
    <property type="entry name" value="Adhesin_Head_dom"/>
</dbReference>
<evidence type="ECO:0000259" key="2">
    <source>
        <dbReference type="Pfam" id="PF05658"/>
    </source>
</evidence>
<protein>
    <recommendedName>
        <fullName evidence="2">Trimeric autotransporter adhesin YadA-like head domain-containing protein</fullName>
    </recommendedName>
</protein>
<keyword evidence="1" id="KW-1133">Transmembrane helix</keyword>
<accession>A0A938YMF7</accession>
<name>A0A938YMF7_9ARCH</name>
<keyword evidence="1" id="KW-0812">Transmembrane</keyword>
<gene>
    <name evidence="3" type="ORF">JW744_00310</name>
</gene>
<sequence>MNRLLGQEQGRHNTKTTMLFILLVLAASTTALLAYASVASNANSTDYNTESCLVQCYRDSECDDSIAGTIDICNNDGMYDSFCSNVPTLPMCDIACRSDSDCDDGNFESIDICNRDGTCESFCTNVQITPECDIACRSDSDCDDGNFESIDICNSDGQCSAECSHVSGLEAGYILIESVVDLNEEPDSVILIESVVDLNELDQNALSGFDANLPAQAFSPGFSLKGRHGMAIAHSLRITSQTGQVVRERPLPSQAAPAADANTLPESAIPAGLYRVELELEDETVNAITLENAAIDGNLDLLEVELLSDTTANGLEVKRPFLFNPKTGFEAGSISLTPPEGTNTVLKCRDWNSGTGTCSGEWQTVAEFTGTGPISITVSPEDPVFGFIEITKAMHLDQNKEFISDICQQVKEKDNLWSEPIYHGEYVRVEFERLLTERQDIGIYVRNPQGLDTLVEIYYQGSEEKIAEFPVITEERQYKVYLTGMAGVQDKFDLRVKNLDSNPEAFLEFDRIIDAPDSNNFYVNAFDATATNWTQRTGTSPFLWDTDVDFINTILQNKTDSFYGFWDLPAAATAVSSVILYIESTQGAGEDDTVTFSLQATGVALFTAATITPLNTGYSWQNSGELAATLDTVAKVNSAEMQIVSNKVGSSFTSITLRRAYLYVDYVIPVANIAPDANIWQVDGQDFNAALPSFSYSEDGNLTIKFRTTDPDSDDLNFNMWYGESGGAKTTVVIRDINLSTNPGYGSCDTNAKTGMVCSWDWNISGIADNNYWITLEVNDGSDSNTVTTEKSFRVNPVAPSLDVNVSSPNGYEIIGVRDGNASIDFNVQSTNDYIMADIYFSKTSGGAETSIIQDLNLQHFAKNPTTDINCTGSGDFSTTQQCHYDWNVSVSLPSGRFLIDINLHTNTYDTNKIDSSDQNFRLHNWLQTAVTPSGDRLARTLERGTDGTLYLVFEDNITDENQTIYFTQSDDNGTTWDTPVRLTDANYHSYNPRIDINSENGMQLVWQQQDTANWNDTYSVWMQAYDLYYASCPKDCNNASNWLKTNIDSSDINAAYYPTILVTSDDNIHISYQDVNATWIPVVQRRTLYTQCAGGCHNTTNWSTPVPTNVSGITSNEKELRELSTGKIVQIGIYVSSIDYLYYTECSSSCTTAGNWSAQATIASLGGASGIHDLAMQTDSNNTVYVAYGTSEDGGPSGISYLTRFKYCPNSFDCTNSANWTLGTIADRVKTATTNYDITLTSNGTNLYAFWSDNNKNVNGDIWDSNKTSDSWSTIAQVTNNNTGNKAPITRKSTAAETGYQKLDYVWYKGTAADYNIAFHTEVLEAPAADSCTPSASGHWNIKNGDVCTLSSDCSMSGGFLHIVNGTLKIPNGKTLAVPAGYKVIVEKGTGKLVIEKGGRLVIHKSAASPFLYIINGPEYSYFSDFIPGAIGKEKEYTSYSNITIADIVDGKIKLKITEEKDEIAYIDRLFLQVDGKEIIELDSISYADKAILAESDGRYLVMGKGQEYFLEFPAPESYTRIDFAAEGYFIEKPEKRQFFIEAAAKPGNEAKAGFIGLLAQAQPEKGREKAMPNMPILWGLVFAYLVLVSALAIRTAGGEKQMAGNKGNALGKALGKIARLRKTATDRVIAAIARKGEPASLKNECTSTCEDNRAVLCISHNRVFLSKLPVLVGIVLCILMISPMALAIPELFTVQGRLTDGSGSALTGSYTFEFLLYDGNSTDKNVLWSETRSLSVSNGIFNVVLGDANTDKRLNLLDFNNEMWLGMYIDGEEQTPLIRFSSIGSAFVSKKTMGIDLNAFQGFSDFNTWYHSIFDLNTFYYKMADVNTHFVPYIGATRDFNLNFNDLNVRDFFVRDINALGDINVAGSVSARYFFGDGSQLTNLPSSSGGTVSMDVNDSEQAWLFGLDLNFASVSDFNSRYHSVFDLNTFYYKNTDVNAHFYGIVDLNANFYGKLDVNSHFVPYAGATKDVNLATHAIYASRFVSSDAKSASGANATALGLKTTATGNSSFAGGYPVASLGSFSNITSSGTASFAYGYATTAPGTANITSSSFGSVAMGYCTSSAGGTSEIISSGSGSIALGAATNNQTLKSANYGSVAMGYAELSGVSSGGLGSVAMGFDTKAFGTGSVSLGYDTNANADYATAIGYKIFNNKTMSVALGPDVNVARDLNVGSDVNVLGDVNVKGSIAAAAFFGDGSGLENVSASADVNGQDLNVHDVNSFRLQAG</sequence>
<feature type="transmembrane region" description="Helical" evidence="1">
    <location>
        <begin position="1670"/>
        <end position="1690"/>
    </location>
</feature>
<feature type="transmembrane region" description="Helical" evidence="1">
    <location>
        <begin position="1578"/>
        <end position="1595"/>
    </location>
</feature>
<dbReference type="SUPFAM" id="SSF101967">
    <property type="entry name" value="Adhesin YadA, collagen-binding domain"/>
    <property type="match status" value="1"/>
</dbReference>